<gene>
    <name evidence="3" type="ORF">RchiOBHm_Chr4g0440721</name>
</gene>
<dbReference type="InterPro" id="IPR011990">
    <property type="entry name" value="TPR-like_helical_dom_sf"/>
</dbReference>
<dbReference type="Pfam" id="PF01535">
    <property type="entry name" value="PPR"/>
    <property type="match status" value="2"/>
</dbReference>
<dbReference type="PROSITE" id="PS51375">
    <property type="entry name" value="PPR"/>
    <property type="match status" value="2"/>
</dbReference>
<dbReference type="EMBL" id="PDCK01000042">
    <property type="protein sequence ID" value="PRQ40867.1"/>
    <property type="molecule type" value="Genomic_DNA"/>
</dbReference>
<feature type="repeat" description="PPR" evidence="2">
    <location>
        <begin position="52"/>
        <end position="84"/>
    </location>
</feature>
<evidence type="ECO:0000256" key="1">
    <source>
        <dbReference type="ARBA" id="ARBA00022737"/>
    </source>
</evidence>
<dbReference type="AlphaFoldDB" id="A0A2P6R349"/>
<comment type="caution">
    <text evidence="3">The sequence shown here is derived from an EMBL/GenBank/DDBJ whole genome shotgun (WGS) entry which is preliminary data.</text>
</comment>
<evidence type="ECO:0000256" key="2">
    <source>
        <dbReference type="PROSITE-ProRule" id="PRU00708"/>
    </source>
</evidence>
<dbReference type="GO" id="GO:0003723">
    <property type="term" value="F:RNA binding"/>
    <property type="evidence" value="ECO:0007669"/>
    <property type="project" value="InterPro"/>
</dbReference>
<reference evidence="3 4" key="1">
    <citation type="journal article" date="2018" name="Nat. Genet.">
        <title>The Rosa genome provides new insights in the design of modern roses.</title>
        <authorList>
            <person name="Bendahmane M."/>
        </authorList>
    </citation>
    <scope>NUCLEOTIDE SEQUENCE [LARGE SCALE GENOMIC DNA]</scope>
    <source>
        <strain evidence="4">cv. Old Blush</strain>
    </source>
</reference>
<dbReference type="GO" id="GO:0009451">
    <property type="term" value="P:RNA modification"/>
    <property type="evidence" value="ECO:0007669"/>
    <property type="project" value="InterPro"/>
</dbReference>
<keyword evidence="4" id="KW-1185">Reference proteome</keyword>
<dbReference type="PANTHER" id="PTHR47926">
    <property type="entry name" value="PENTATRICOPEPTIDE REPEAT-CONTAINING PROTEIN"/>
    <property type="match status" value="1"/>
</dbReference>
<protein>
    <submittedName>
        <fullName evidence="3">Putative pentatricopeptide</fullName>
    </submittedName>
</protein>
<dbReference type="Gramene" id="PRQ40867">
    <property type="protein sequence ID" value="PRQ40867"/>
    <property type="gene ID" value="RchiOBHm_Chr4g0440721"/>
</dbReference>
<evidence type="ECO:0000313" key="3">
    <source>
        <dbReference type="EMBL" id="PRQ40867.1"/>
    </source>
</evidence>
<evidence type="ECO:0000313" key="4">
    <source>
        <dbReference type="Proteomes" id="UP000238479"/>
    </source>
</evidence>
<sequence>MRNWVAWSNVMELFSSTAEPDLVCQTAIVSACAKCGDVDYARQLFDEMPERDPIAWNAMIAGYAQCGKSREALGLFHLMQMEGE</sequence>
<feature type="repeat" description="PPR" evidence="2">
    <location>
        <begin position="21"/>
        <end position="51"/>
    </location>
</feature>
<dbReference type="Gene3D" id="1.25.40.10">
    <property type="entry name" value="Tetratricopeptide repeat domain"/>
    <property type="match status" value="1"/>
</dbReference>
<dbReference type="PANTHER" id="PTHR47926:SF382">
    <property type="entry name" value="PENTACOTRIPEPTIDE-REPEAT REGION OF PRORP DOMAIN-CONTAINING PROTEIN"/>
    <property type="match status" value="1"/>
</dbReference>
<dbReference type="Proteomes" id="UP000238479">
    <property type="component" value="Chromosome 4"/>
</dbReference>
<dbReference type="OMA" id="LAALQHX"/>
<dbReference type="STRING" id="74649.A0A2P6R349"/>
<organism evidence="3 4">
    <name type="scientific">Rosa chinensis</name>
    <name type="common">China rose</name>
    <dbReference type="NCBI Taxonomy" id="74649"/>
    <lineage>
        <taxon>Eukaryota</taxon>
        <taxon>Viridiplantae</taxon>
        <taxon>Streptophyta</taxon>
        <taxon>Embryophyta</taxon>
        <taxon>Tracheophyta</taxon>
        <taxon>Spermatophyta</taxon>
        <taxon>Magnoliopsida</taxon>
        <taxon>eudicotyledons</taxon>
        <taxon>Gunneridae</taxon>
        <taxon>Pentapetalae</taxon>
        <taxon>rosids</taxon>
        <taxon>fabids</taxon>
        <taxon>Rosales</taxon>
        <taxon>Rosaceae</taxon>
        <taxon>Rosoideae</taxon>
        <taxon>Rosoideae incertae sedis</taxon>
        <taxon>Rosa</taxon>
    </lineage>
</organism>
<dbReference type="InterPro" id="IPR002885">
    <property type="entry name" value="PPR_rpt"/>
</dbReference>
<proteinExistence type="predicted"/>
<dbReference type="NCBIfam" id="TIGR00756">
    <property type="entry name" value="PPR"/>
    <property type="match status" value="2"/>
</dbReference>
<keyword evidence="1" id="KW-0677">Repeat</keyword>
<name>A0A2P6R349_ROSCH</name>
<dbReference type="InterPro" id="IPR046960">
    <property type="entry name" value="PPR_At4g14850-like_plant"/>
</dbReference>
<dbReference type="PROSITE" id="PS51257">
    <property type="entry name" value="PROKAR_LIPOPROTEIN"/>
    <property type="match status" value="1"/>
</dbReference>
<accession>A0A2P6R349</accession>